<reference evidence="2" key="1">
    <citation type="journal article" date="2023" name="Front. Plant Sci.">
        <title>Chromosomal-level genome assembly of Melastoma candidum provides insights into trichome evolution.</title>
        <authorList>
            <person name="Zhong Y."/>
            <person name="Wu W."/>
            <person name="Sun C."/>
            <person name="Zou P."/>
            <person name="Liu Y."/>
            <person name="Dai S."/>
            <person name="Zhou R."/>
        </authorList>
    </citation>
    <scope>NUCLEOTIDE SEQUENCE [LARGE SCALE GENOMIC DNA]</scope>
</reference>
<name>A0ACB9RR90_9MYRT</name>
<protein>
    <submittedName>
        <fullName evidence="1">Uncharacterized protein</fullName>
    </submittedName>
</protein>
<comment type="caution">
    <text evidence="1">The sequence shown here is derived from an EMBL/GenBank/DDBJ whole genome shotgun (WGS) entry which is preliminary data.</text>
</comment>
<dbReference type="EMBL" id="CM042882">
    <property type="protein sequence ID" value="KAI4380972.1"/>
    <property type="molecule type" value="Genomic_DNA"/>
</dbReference>
<accession>A0ACB9RR90</accession>
<proteinExistence type="predicted"/>
<sequence>MTGIVVSLVVIIACTCLLFYVVRQGSVPGLSYTVQPTVIDGSVFINGTAPVATTDEDFICATLDYGPPDVCYHGTCWGNATLFTLNLSNPILLNAVNAFSPLVIRMGGTLQDLLVYQTDMDQGPCNPQALDPSGFLGFSEGCLPMSRWDELNNFIRRTGAIVTFGLNALYGRVVRPDGSVTEPWNSTNAEDLLRYTVQRGYKIHGWELGNELSGKGIGASLTATQYATDLQELRDLVDKIYVGFDQKPLILAPGGFFNYDWFGEFVRLANGTLQVISLHVYNLGPGDDKNLKDKILSPSYLNRVAHTFSALQSILSDSGSSAAAWVSEAGGAVNSGRHLVTDTFLSSFWYLDQLGTASIYETKKFCRQTLIGGGYGLLNSSTLQPNPDYYSALLWHRLMGSTVLSTSSTGTDNIRAYSHCSKNATGITLLLINLDDIMTAQLEVSFEDVSSNGTVIMQQEGQSSNSKLGSLSTGLILDMEAREEYHLTGQDGDPSSQVTLLNGQVLNVNSSGIIPVMDPKEVSASEPIVVAPFSVVFVRFPSLDVTACRKQ</sequence>
<evidence type="ECO:0000313" key="1">
    <source>
        <dbReference type="EMBL" id="KAI4380972.1"/>
    </source>
</evidence>
<organism evidence="1 2">
    <name type="scientific">Melastoma candidum</name>
    <dbReference type="NCBI Taxonomy" id="119954"/>
    <lineage>
        <taxon>Eukaryota</taxon>
        <taxon>Viridiplantae</taxon>
        <taxon>Streptophyta</taxon>
        <taxon>Embryophyta</taxon>
        <taxon>Tracheophyta</taxon>
        <taxon>Spermatophyta</taxon>
        <taxon>Magnoliopsida</taxon>
        <taxon>eudicotyledons</taxon>
        <taxon>Gunneridae</taxon>
        <taxon>Pentapetalae</taxon>
        <taxon>rosids</taxon>
        <taxon>malvids</taxon>
        <taxon>Myrtales</taxon>
        <taxon>Melastomataceae</taxon>
        <taxon>Melastomatoideae</taxon>
        <taxon>Melastomateae</taxon>
        <taxon>Melastoma</taxon>
    </lineage>
</organism>
<keyword evidence="2" id="KW-1185">Reference proteome</keyword>
<evidence type="ECO:0000313" key="2">
    <source>
        <dbReference type="Proteomes" id="UP001057402"/>
    </source>
</evidence>
<dbReference type="Proteomes" id="UP001057402">
    <property type="component" value="Chromosome 3"/>
</dbReference>
<gene>
    <name evidence="1" type="ORF">MLD38_007097</name>
</gene>